<evidence type="ECO:0000256" key="1">
    <source>
        <dbReference type="ARBA" id="ARBA00022679"/>
    </source>
</evidence>
<keyword evidence="3" id="KW-0540">Nuclease</keyword>
<comment type="caution">
    <text evidence="8">The sequence shown here is derived from an EMBL/GenBank/DDBJ whole genome shotgun (WGS) entry which is preliminary data.</text>
</comment>
<evidence type="ECO:0000256" key="3">
    <source>
        <dbReference type="ARBA" id="ARBA00022722"/>
    </source>
</evidence>
<dbReference type="InterPro" id="IPR043502">
    <property type="entry name" value="DNA/RNA_pol_sf"/>
</dbReference>
<protein>
    <submittedName>
        <fullName evidence="8">Pol protein</fullName>
    </submittedName>
</protein>
<keyword evidence="1" id="KW-0808">Transferase</keyword>
<proteinExistence type="predicted"/>
<dbReference type="PANTHER" id="PTHR34072">
    <property type="entry name" value="ENZYMATIC POLYPROTEIN-RELATED"/>
    <property type="match status" value="1"/>
</dbReference>
<feature type="domain" description="Reverse transcriptase RNase H-like" evidence="7">
    <location>
        <begin position="5"/>
        <end position="58"/>
    </location>
</feature>
<keyword evidence="4" id="KW-0255">Endonuclease</keyword>
<dbReference type="InterPro" id="IPR041373">
    <property type="entry name" value="RT_RNaseH"/>
</dbReference>
<keyword evidence="6" id="KW-0695">RNA-directed DNA polymerase</keyword>
<gene>
    <name evidence="8" type="ORF">E5676_scaffold261G00290</name>
</gene>
<evidence type="ECO:0000256" key="4">
    <source>
        <dbReference type="ARBA" id="ARBA00022759"/>
    </source>
</evidence>
<dbReference type="GO" id="GO:0004519">
    <property type="term" value="F:endonuclease activity"/>
    <property type="evidence" value="ECO:0007669"/>
    <property type="project" value="UniProtKB-KW"/>
</dbReference>
<accession>A0A5D3BAQ5</accession>
<evidence type="ECO:0000313" key="9">
    <source>
        <dbReference type="Proteomes" id="UP000321947"/>
    </source>
</evidence>
<evidence type="ECO:0000256" key="2">
    <source>
        <dbReference type="ARBA" id="ARBA00022695"/>
    </source>
</evidence>
<sequence>MPDGSGSFVIYNGASKKELGCVLMQQRKVVAYASRQLKSQEQNYPTHDLELTAVPEILLHPEGVEHETERWIELVKDYDCEILYHSGKANVVTDELSRNVSRSTALITKQAPLLRDFNRAEIAVSVGEVTSQLAQLSVQPTLRQRIIVAQLNDPYLVEKRRLAEQGKLESSQRIM</sequence>
<dbReference type="AlphaFoldDB" id="A0A5D3BAQ5"/>
<name>A0A5D3BAQ5_CUCMM</name>
<dbReference type="PANTHER" id="PTHR34072:SF59">
    <property type="entry name" value="CCHC-TYPE INTEGRASE"/>
    <property type="match status" value="1"/>
</dbReference>
<dbReference type="SUPFAM" id="SSF56672">
    <property type="entry name" value="DNA/RNA polymerases"/>
    <property type="match status" value="1"/>
</dbReference>
<evidence type="ECO:0000259" key="7">
    <source>
        <dbReference type="Pfam" id="PF17917"/>
    </source>
</evidence>
<organism evidence="8 9">
    <name type="scientific">Cucumis melo var. makuwa</name>
    <name type="common">Oriental melon</name>
    <dbReference type="NCBI Taxonomy" id="1194695"/>
    <lineage>
        <taxon>Eukaryota</taxon>
        <taxon>Viridiplantae</taxon>
        <taxon>Streptophyta</taxon>
        <taxon>Embryophyta</taxon>
        <taxon>Tracheophyta</taxon>
        <taxon>Spermatophyta</taxon>
        <taxon>Magnoliopsida</taxon>
        <taxon>eudicotyledons</taxon>
        <taxon>Gunneridae</taxon>
        <taxon>Pentapetalae</taxon>
        <taxon>rosids</taxon>
        <taxon>fabids</taxon>
        <taxon>Cucurbitales</taxon>
        <taxon>Cucurbitaceae</taxon>
        <taxon>Benincaseae</taxon>
        <taxon>Cucumis</taxon>
    </lineage>
</organism>
<dbReference type="GO" id="GO:0016787">
    <property type="term" value="F:hydrolase activity"/>
    <property type="evidence" value="ECO:0007669"/>
    <property type="project" value="UniProtKB-KW"/>
</dbReference>
<dbReference type="Proteomes" id="UP000321947">
    <property type="component" value="Unassembled WGS sequence"/>
</dbReference>
<keyword evidence="5" id="KW-0378">Hydrolase</keyword>
<evidence type="ECO:0000256" key="6">
    <source>
        <dbReference type="ARBA" id="ARBA00022918"/>
    </source>
</evidence>
<evidence type="ECO:0000256" key="5">
    <source>
        <dbReference type="ARBA" id="ARBA00022801"/>
    </source>
</evidence>
<keyword evidence="2" id="KW-0548">Nucleotidyltransferase</keyword>
<evidence type="ECO:0000313" key="8">
    <source>
        <dbReference type="EMBL" id="TYJ96197.1"/>
    </source>
</evidence>
<reference evidence="8 9" key="1">
    <citation type="submission" date="2019-08" db="EMBL/GenBank/DDBJ databases">
        <title>Draft genome sequences of two oriental melons (Cucumis melo L. var makuwa).</title>
        <authorList>
            <person name="Kwon S.-Y."/>
        </authorList>
    </citation>
    <scope>NUCLEOTIDE SEQUENCE [LARGE SCALE GENOMIC DNA]</scope>
    <source>
        <strain evidence="9">cv. Chang Bougi</strain>
        <tissue evidence="8">Leaf</tissue>
    </source>
</reference>
<dbReference type="EMBL" id="SSTD01019758">
    <property type="protein sequence ID" value="TYJ96197.1"/>
    <property type="molecule type" value="Genomic_DNA"/>
</dbReference>
<dbReference type="Pfam" id="PF17917">
    <property type="entry name" value="RT_RNaseH"/>
    <property type="match status" value="1"/>
</dbReference>
<dbReference type="GO" id="GO:0003964">
    <property type="term" value="F:RNA-directed DNA polymerase activity"/>
    <property type="evidence" value="ECO:0007669"/>
    <property type="project" value="UniProtKB-KW"/>
</dbReference>